<proteinExistence type="predicted"/>
<evidence type="ECO:0000256" key="1">
    <source>
        <dbReference type="SAM" id="MobiDB-lite"/>
    </source>
</evidence>
<name>A0ABN6T8M9_9BURK</name>
<organism evidence="2 3">
    <name type="scientific">Massilia varians</name>
    <dbReference type="NCBI Taxonomy" id="457921"/>
    <lineage>
        <taxon>Bacteria</taxon>
        <taxon>Pseudomonadati</taxon>
        <taxon>Pseudomonadota</taxon>
        <taxon>Betaproteobacteria</taxon>
        <taxon>Burkholderiales</taxon>
        <taxon>Oxalobacteraceae</taxon>
        <taxon>Telluria group</taxon>
        <taxon>Massilia</taxon>
    </lineage>
</organism>
<dbReference type="EMBL" id="AP026966">
    <property type="protein sequence ID" value="BDT58597.1"/>
    <property type="molecule type" value="Genomic_DNA"/>
</dbReference>
<accession>A0ABN6T8M9</accession>
<evidence type="ECO:0000313" key="2">
    <source>
        <dbReference type="EMBL" id="BDT58597.1"/>
    </source>
</evidence>
<dbReference type="Proteomes" id="UP001163336">
    <property type="component" value="Chromosome"/>
</dbReference>
<evidence type="ECO:0000313" key="3">
    <source>
        <dbReference type="Proteomes" id="UP001163336"/>
    </source>
</evidence>
<feature type="compositionally biased region" description="Basic and acidic residues" evidence="1">
    <location>
        <begin position="43"/>
        <end position="52"/>
    </location>
</feature>
<dbReference type="RefSeq" id="WP_281914009.1">
    <property type="nucleotide sequence ID" value="NZ_AP026966.1"/>
</dbReference>
<keyword evidence="3" id="KW-1185">Reference proteome</keyword>
<feature type="region of interest" description="Disordered" evidence="1">
    <location>
        <begin position="43"/>
        <end position="62"/>
    </location>
</feature>
<protein>
    <submittedName>
        <fullName evidence="2">Uncharacterized protein</fullName>
    </submittedName>
</protein>
<reference evidence="2" key="1">
    <citation type="submission" date="2022-11" db="EMBL/GenBank/DDBJ databases">
        <title>Isolation and characterization of PLA-degrading bacterium Massilia sp. from Antarctic soil.</title>
        <authorList>
            <person name="Sato K."/>
            <person name="Gomez-Fuentes C."/>
            <person name="Ahmad S.A."/>
            <person name="Zulkharnain A."/>
        </authorList>
    </citation>
    <scope>NUCLEOTIDE SEQUENCE</scope>
    <source>
        <strain evidence="2">N-3</strain>
    </source>
</reference>
<gene>
    <name evidence="2" type="ORF">MasN3_20910</name>
</gene>
<sequence>MASRDGIEGPLGRVEREVARERHERALHDEARSGLAPLEEEFRLKDARERADSSNLKRHQGR</sequence>